<keyword evidence="3" id="KW-1185">Reference proteome</keyword>
<comment type="caution">
    <text evidence="2">The sequence shown here is derived from an EMBL/GenBank/DDBJ whole genome shotgun (WGS) entry which is preliminary data.</text>
</comment>
<dbReference type="SUPFAM" id="SSF53300">
    <property type="entry name" value="vWA-like"/>
    <property type="match status" value="1"/>
</dbReference>
<dbReference type="InterPro" id="IPR036465">
    <property type="entry name" value="vWFA_dom_sf"/>
</dbReference>
<evidence type="ECO:0000313" key="3">
    <source>
        <dbReference type="Proteomes" id="UP000319143"/>
    </source>
</evidence>
<evidence type="ECO:0000259" key="1">
    <source>
        <dbReference type="PROSITE" id="PS50234"/>
    </source>
</evidence>
<dbReference type="Proteomes" id="UP000319143">
    <property type="component" value="Unassembled WGS sequence"/>
</dbReference>
<evidence type="ECO:0000313" key="2">
    <source>
        <dbReference type="EMBL" id="TWU35018.1"/>
    </source>
</evidence>
<organism evidence="2 3">
    <name type="scientific">Novipirellula artificiosorum</name>
    <dbReference type="NCBI Taxonomy" id="2528016"/>
    <lineage>
        <taxon>Bacteria</taxon>
        <taxon>Pseudomonadati</taxon>
        <taxon>Planctomycetota</taxon>
        <taxon>Planctomycetia</taxon>
        <taxon>Pirellulales</taxon>
        <taxon>Pirellulaceae</taxon>
        <taxon>Novipirellula</taxon>
    </lineage>
</organism>
<dbReference type="Gene3D" id="3.40.50.410">
    <property type="entry name" value="von Willebrand factor, type A domain"/>
    <property type="match status" value="1"/>
</dbReference>
<proteinExistence type="predicted"/>
<accession>A0A5C6DEC3</accession>
<dbReference type="AlphaFoldDB" id="A0A5C6DEC3"/>
<dbReference type="Pfam" id="PF00092">
    <property type="entry name" value="VWA"/>
    <property type="match status" value="1"/>
</dbReference>
<dbReference type="CDD" id="cd00198">
    <property type="entry name" value="vWFA"/>
    <property type="match status" value="1"/>
</dbReference>
<dbReference type="InterPro" id="IPR002035">
    <property type="entry name" value="VWF_A"/>
</dbReference>
<name>A0A5C6DEC3_9BACT</name>
<reference evidence="2 3" key="1">
    <citation type="submission" date="2019-02" db="EMBL/GenBank/DDBJ databases">
        <title>Deep-cultivation of Planctomycetes and their phenomic and genomic characterization uncovers novel biology.</title>
        <authorList>
            <person name="Wiegand S."/>
            <person name="Jogler M."/>
            <person name="Boedeker C."/>
            <person name="Pinto D."/>
            <person name="Vollmers J."/>
            <person name="Rivas-Marin E."/>
            <person name="Kohn T."/>
            <person name="Peeters S.H."/>
            <person name="Heuer A."/>
            <person name="Rast P."/>
            <person name="Oberbeckmann S."/>
            <person name="Bunk B."/>
            <person name="Jeske O."/>
            <person name="Meyerdierks A."/>
            <person name="Storesund J.E."/>
            <person name="Kallscheuer N."/>
            <person name="Luecker S."/>
            <person name="Lage O.M."/>
            <person name="Pohl T."/>
            <person name="Merkel B.J."/>
            <person name="Hornburger P."/>
            <person name="Mueller R.-W."/>
            <person name="Bruemmer F."/>
            <person name="Labrenz M."/>
            <person name="Spormann A.M."/>
            <person name="Op Den Camp H."/>
            <person name="Overmann J."/>
            <person name="Amann R."/>
            <person name="Jetten M.S.M."/>
            <person name="Mascher T."/>
            <person name="Medema M.H."/>
            <person name="Devos D.P."/>
            <person name="Kaster A.-K."/>
            <person name="Ovreas L."/>
            <person name="Rohde M."/>
            <person name="Galperin M.Y."/>
            <person name="Jogler C."/>
        </authorList>
    </citation>
    <scope>NUCLEOTIDE SEQUENCE [LARGE SCALE GENOMIC DNA]</scope>
    <source>
        <strain evidence="2 3">Poly41</strain>
    </source>
</reference>
<feature type="domain" description="VWFA" evidence="1">
    <location>
        <begin position="147"/>
        <end position="350"/>
    </location>
</feature>
<dbReference type="EMBL" id="SJPV01000007">
    <property type="protein sequence ID" value="TWU35018.1"/>
    <property type="molecule type" value="Genomic_DNA"/>
</dbReference>
<sequence length="356" mass="37661">MVTVAVMLPVLLLLASIAINLAYIQVIHAKVQIVTDAAARAAGRVYVESGSKQDALAAAQHISSQNPIHNVVVPISAADLEFGLSQRKTKDQAYTFEVAEAGNSVRLTTDSFAAGAGSSLHALLPGLTGSFEIRPRCTATNTQTTLDVAVIVDRSGSMAFAADEPTGGTPIAAPEGWNYGDPVPPNSRWLDLVASVNGFCDELSQTAKVEKVGLVSYANEATREIDLTDDYSLINACNAQISYEFNGGRTNVGDGILQGIAGVTHPTLARPWANNALVLMSDGNHNIGTDPLLAASEAANQQIPIYTVSFSEEADQVLMQQIADMTGGTHYHAVDGAQLNEAFRNIARRLPSMLTQ</sequence>
<protein>
    <submittedName>
        <fullName evidence="2">von Willebrand factor type A domain protein</fullName>
    </submittedName>
</protein>
<dbReference type="PROSITE" id="PS50234">
    <property type="entry name" value="VWFA"/>
    <property type="match status" value="1"/>
</dbReference>
<gene>
    <name evidence="2" type="ORF">Poly41_41620</name>
</gene>
<dbReference type="SMART" id="SM00327">
    <property type="entry name" value="VWA"/>
    <property type="match status" value="1"/>
</dbReference>